<dbReference type="KEGG" id="acob:P0Y56_15595"/>
<dbReference type="Pfam" id="PF05656">
    <property type="entry name" value="DUF805"/>
    <property type="match status" value="1"/>
</dbReference>
<dbReference type="GO" id="GO:0016020">
    <property type="term" value="C:membrane"/>
    <property type="evidence" value="ECO:0007669"/>
    <property type="project" value="InterPro"/>
</dbReference>
<feature type="transmembrane region" description="Helical" evidence="1">
    <location>
        <begin position="98"/>
        <end position="117"/>
    </location>
</feature>
<keyword evidence="1" id="KW-0472">Membrane</keyword>
<dbReference type="Proteomes" id="UP001218362">
    <property type="component" value="Chromosome"/>
</dbReference>
<sequence length="124" mass="13446">MSRGRVRFPAQVRANRWGGLAEAVLSYAPTTRGRASRMELVLTIFAASILGTFAGRLAPPHPSALTPALDVLLGVLIALPVGSAILRRLHDVGRNWTSLVVLLAPYVGVLIFGYYLFKPSIYDD</sequence>
<evidence type="ECO:0000313" key="3">
    <source>
        <dbReference type="Proteomes" id="UP001218362"/>
    </source>
</evidence>
<accession>A0AAJ5X2F0</accession>
<organism evidence="2 3">
    <name type="scientific">Candidatus Andeanibacterium colombiense</name>
    <dbReference type="NCBI Taxonomy" id="3121345"/>
    <lineage>
        <taxon>Bacteria</taxon>
        <taxon>Pseudomonadati</taxon>
        <taxon>Pseudomonadota</taxon>
        <taxon>Alphaproteobacteria</taxon>
        <taxon>Sphingomonadales</taxon>
        <taxon>Sphingomonadaceae</taxon>
        <taxon>Candidatus Andeanibacterium</taxon>
    </lineage>
</organism>
<protein>
    <submittedName>
        <fullName evidence="2">DUF805 domain-containing protein</fullName>
    </submittedName>
</protein>
<evidence type="ECO:0000256" key="1">
    <source>
        <dbReference type="SAM" id="Phobius"/>
    </source>
</evidence>
<dbReference type="EMBL" id="CP119316">
    <property type="protein sequence ID" value="WEK46410.1"/>
    <property type="molecule type" value="Genomic_DNA"/>
</dbReference>
<name>A0AAJ5X2F0_9SPHN</name>
<keyword evidence="1" id="KW-0812">Transmembrane</keyword>
<dbReference type="InterPro" id="IPR008523">
    <property type="entry name" value="DUF805"/>
</dbReference>
<gene>
    <name evidence="2" type="ORF">P0Y56_15595</name>
</gene>
<feature type="transmembrane region" description="Helical" evidence="1">
    <location>
        <begin position="64"/>
        <end position="86"/>
    </location>
</feature>
<keyword evidence="1" id="KW-1133">Transmembrane helix</keyword>
<proteinExistence type="predicted"/>
<feature type="transmembrane region" description="Helical" evidence="1">
    <location>
        <begin position="40"/>
        <end position="58"/>
    </location>
</feature>
<dbReference type="AlphaFoldDB" id="A0AAJ5X2F0"/>
<reference evidence="2" key="1">
    <citation type="submission" date="2023-03" db="EMBL/GenBank/DDBJ databases">
        <title>Andean soil-derived lignocellulolytic bacterial consortium as a source of novel taxa and putative plastic-active enzymes.</title>
        <authorList>
            <person name="Diaz-Garcia L."/>
            <person name="Chuvochina M."/>
            <person name="Feuerriegel G."/>
            <person name="Bunk B."/>
            <person name="Sproer C."/>
            <person name="Streit W.R."/>
            <person name="Rodriguez L.M."/>
            <person name="Overmann J."/>
            <person name="Jimenez D.J."/>
        </authorList>
    </citation>
    <scope>NUCLEOTIDE SEQUENCE</scope>
    <source>
        <strain evidence="2">MAG 26</strain>
    </source>
</reference>
<evidence type="ECO:0000313" key="2">
    <source>
        <dbReference type="EMBL" id="WEK46410.1"/>
    </source>
</evidence>